<comment type="similarity">
    <text evidence="1">Belongs to the NAD(P)-dependent epimerase/dehydratase family. SDR39U1 subfamily.</text>
</comment>
<sequence length="292" mass="31470">MGGASGMIGTTLARALEEDGHEVTRLVRRAPQNDHEVNWAPSARMLDFTLIDRADVVVNLSGASLSHLPWTSSYRKQILESRVQATHALTDAMRMASSPPATFLSASAVGFYGDRPGSRLTEESAAGTGFLADLCQEWETVADLAPEKTRVVTLRTGLVLGPEGALKPLRTLTKLGVSGHLGTGGQHWPWISLLDEVAAIRHLVTSSLDGPVNLAGPTPATADRLMKRLASDLHRPYAFRIPERAMTLALGEAAHELLLSSQKVIPQKLLDDGFAFEHTTVDQAVDWAVSAR</sequence>
<comment type="caution">
    <text evidence="4">The sequence shown here is derived from an EMBL/GenBank/DDBJ whole genome shotgun (WGS) entry which is preliminary data.</text>
</comment>
<dbReference type="AlphaFoldDB" id="A0A2M9BTT7"/>
<evidence type="ECO:0000256" key="1">
    <source>
        <dbReference type="ARBA" id="ARBA00009353"/>
    </source>
</evidence>
<dbReference type="InterPro" id="IPR013549">
    <property type="entry name" value="DUF1731"/>
</dbReference>
<evidence type="ECO:0000259" key="2">
    <source>
        <dbReference type="Pfam" id="PF01370"/>
    </source>
</evidence>
<dbReference type="NCBIfam" id="TIGR01777">
    <property type="entry name" value="yfcH"/>
    <property type="match status" value="1"/>
</dbReference>
<evidence type="ECO:0000259" key="3">
    <source>
        <dbReference type="Pfam" id="PF08338"/>
    </source>
</evidence>
<dbReference type="SUPFAM" id="SSF51735">
    <property type="entry name" value="NAD(P)-binding Rossmann-fold domains"/>
    <property type="match status" value="1"/>
</dbReference>
<organism evidence="4 5">
    <name type="scientific">Compostimonas suwonensis</name>
    <dbReference type="NCBI Taxonomy" id="1048394"/>
    <lineage>
        <taxon>Bacteria</taxon>
        <taxon>Bacillati</taxon>
        <taxon>Actinomycetota</taxon>
        <taxon>Actinomycetes</taxon>
        <taxon>Micrococcales</taxon>
        <taxon>Microbacteriaceae</taxon>
        <taxon>Compostimonas</taxon>
    </lineage>
</organism>
<evidence type="ECO:0000313" key="5">
    <source>
        <dbReference type="Proteomes" id="UP000230161"/>
    </source>
</evidence>
<evidence type="ECO:0008006" key="6">
    <source>
        <dbReference type="Google" id="ProtNLM"/>
    </source>
</evidence>
<dbReference type="InterPro" id="IPR036291">
    <property type="entry name" value="NAD(P)-bd_dom_sf"/>
</dbReference>
<keyword evidence="5" id="KW-1185">Reference proteome</keyword>
<dbReference type="Pfam" id="PF08338">
    <property type="entry name" value="DUF1731"/>
    <property type="match status" value="1"/>
</dbReference>
<dbReference type="EMBL" id="PGFB01000004">
    <property type="protein sequence ID" value="PJJ61353.1"/>
    <property type="molecule type" value="Genomic_DNA"/>
</dbReference>
<gene>
    <name evidence="4" type="ORF">CLV54_2297</name>
</gene>
<dbReference type="InterPro" id="IPR010099">
    <property type="entry name" value="SDR39U1"/>
</dbReference>
<name>A0A2M9BTT7_9MICO</name>
<dbReference type="PANTHER" id="PTHR11092:SF0">
    <property type="entry name" value="EPIMERASE FAMILY PROTEIN SDR39U1"/>
    <property type="match status" value="1"/>
</dbReference>
<feature type="domain" description="NAD-dependent epimerase/dehydratase" evidence="2">
    <location>
        <begin position="3"/>
        <end position="206"/>
    </location>
</feature>
<dbReference type="Proteomes" id="UP000230161">
    <property type="component" value="Unassembled WGS sequence"/>
</dbReference>
<dbReference type="PANTHER" id="PTHR11092">
    <property type="entry name" value="SUGAR NUCLEOTIDE EPIMERASE RELATED"/>
    <property type="match status" value="1"/>
</dbReference>
<dbReference type="RefSeq" id="WP_100345113.1">
    <property type="nucleotide sequence ID" value="NZ_PGFB01000004.1"/>
</dbReference>
<dbReference type="Gene3D" id="3.40.50.720">
    <property type="entry name" value="NAD(P)-binding Rossmann-like Domain"/>
    <property type="match status" value="1"/>
</dbReference>
<protein>
    <recommendedName>
        <fullName evidence="6">TIGR01777 family protein</fullName>
    </recommendedName>
</protein>
<accession>A0A2M9BTT7</accession>
<dbReference type="OrthoDB" id="9801773at2"/>
<feature type="domain" description="DUF1731" evidence="3">
    <location>
        <begin position="241"/>
        <end position="287"/>
    </location>
</feature>
<dbReference type="Pfam" id="PF01370">
    <property type="entry name" value="Epimerase"/>
    <property type="match status" value="1"/>
</dbReference>
<dbReference type="InterPro" id="IPR001509">
    <property type="entry name" value="Epimerase_deHydtase"/>
</dbReference>
<evidence type="ECO:0000313" key="4">
    <source>
        <dbReference type="EMBL" id="PJJ61353.1"/>
    </source>
</evidence>
<proteinExistence type="inferred from homology"/>
<reference evidence="4 5" key="1">
    <citation type="submission" date="2017-11" db="EMBL/GenBank/DDBJ databases">
        <title>Genomic Encyclopedia of Archaeal and Bacterial Type Strains, Phase II (KMG-II): From Individual Species to Whole Genera.</title>
        <authorList>
            <person name="Goeker M."/>
        </authorList>
    </citation>
    <scope>NUCLEOTIDE SEQUENCE [LARGE SCALE GENOMIC DNA]</scope>
    <source>
        <strain evidence="4 5">DSM 25625</strain>
    </source>
</reference>